<evidence type="ECO:0000313" key="2">
    <source>
        <dbReference type="EMBL" id="RMC12217.1"/>
    </source>
</evidence>
<organism evidence="2 3">
    <name type="scientific">Hirundo rustica rustica</name>
    <dbReference type="NCBI Taxonomy" id="333673"/>
    <lineage>
        <taxon>Eukaryota</taxon>
        <taxon>Metazoa</taxon>
        <taxon>Chordata</taxon>
        <taxon>Craniata</taxon>
        <taxon>Vertebrata</taxon>
        <taxon>Euteleostomi</taxon>
        <taxon>Archelosauria</taxon>
        <taxon>Archosauria</taxon>
        <taxon>Dinosauria</taxon>
        <taxon>Saurischia</taxon>
        <taxon>Theropoda</taxon>
        <taxon>Coelurosauria</taxon>
        <taxon>Aves</taxon>
        <taxon>Neognathae</taxon>
        <taxon>Neoaves</taxon>
        <taxon>Telluraves</taxon>
        <taxon>Australaves</taxon>
        <taxon>Passeriformes</taxon>
        <taxon>Sylvioidea</taxon>
        <taxon>Hirundinidae</taxon>
        <taxon>Hirundo</taxon>
    </lineage>
</organism>
<reference evidence="2 3" key="1">
    <citation type="submission" date="2018-07" db="EMBL/GenBank/DDBJ databases">
        <title>A high quality draft genome assembly of the barn swallow (H. rustica rustica).</title>
        <authorList>
            <person name="Formenti G."/>
            <person name="Chiara M."/>
            <person name="Poveda L."/>
            <person name="Francoijs K.-J."/>
            <person name="Bonisoli-Alquati A."/>
            <person name="Canova L."/>
            <person name="Gianfranceschi L."/>
            <person name="Horner D.S."/>
            <person name="Saino N."/>
        </authorList>
    </citation>
    <scope>NUCLEOTIDE SEQUENCE [LARGE SCALE GENOMIC DNA]</scope>
    <source>
        <strain evidence="2">Chelidonia</strain>
        <tissue evidence="2">Blood</tissue>
    </source>
</reference>
<dbReference type="Proteomes" id="UP000269221">
    <property type="component" value="Unassembled WGS sequence"/>
</dbReference>
<feature type="compositionally biased region" description="Basic and acidic residues" evidence="1">
    <location>
        <begin position="47"/>
        <end position="57"/>
    </location>
</feature>
<comment type="caution">
    <text evidence="2">The sequence shown here is derived from an EMBL/GenBank/DDBJ whole genome shotgun (WGS) entry which is preliminary data.</text>
</comment>
<dbReference type="AlphaFoldDB" id="A0A3M0KYL9"/>
<protein>
    <submittedName>
        <fullName evidence="2">Uncharacterized protein</fullName>
    </submittedName>
</protein>
<evidence type="ECO:0000313" key="3">
    <source>
        <dbReference type="Proteomes" id="UP000269221"/>
    </source>
</evidence>
<feature type="region of interest" description="Disordered" evidence="1">
    <location>
        <begin position="37"/>
        <end position="57"/>
    </location>
</feature>
<feature type="compositionally biased region" description="Polar residues" evidence="1">
    <location>
        <begin position="37"/>
        <end position="46"/>
    </location>
</feature>
<gene>
    <name evidence="2" type="ORF">DUI87_09728</name>
</gene>
<sequence>MKKRRKNESFQDMSGMRDKKITIFWYSPTEPFYWHSTSQGLSTNTKQEGKRAAMENRQDELQPKKWDFKTWWLFQDPENLIHMFPEVAATRAEGLISLSNQRIINLEITDAELDKKAEGGTELESTLVITLWWLLCATS</sequence>
<dbReference type="EMBL" id="QRBI01000106">
    <property type="protein sequence ID" value="RMC12217.1"/>
    <property type="molecule type" value="Genomic_DNA"/>
</dbReference>
<keyword evidence="3" id="KW-1185">Reference proteome</keyword>
<accession>A0A3M0KYL9</accession>
<evidence type="ECO:0000256" key="1">
    <source>
        <dbReference type="SAM" id="MobiDB-lite"/>
    </source>
</evidence>
<name>A0A3M0KYL9_HIRRU</name>
<proteinExistence type="predicted"/>